<evidence type="ECO:0000313" key="4">
    <source>
        <dbReference type="Proteomes" id="UP000002361"/>
    </source>
</evidence>
<feature type="chain" id="PRO_5003069562" evidence="2">
    <location>
        <begin position="29"/>
        <end position="118"/>
    </location>
</feature>
<proteinExistence type="predicted"/>
<sequence length="118" mass="12171">MRILCALLRLSLIVVFLAALGAVAPVVAAPEACPHPGADCAQGRGAGHHAMVPDAKPSPKTTTFAPEGCLQHCLGASLTPEPMQPAARAERISRLVPPAVPLRLALLSPEPEGPPPRL</sequence>
<protein>
    <submittedName>
        <fullName evidence="3">Uncharacterized protein</fullName>
    </submittedName>
</protein>
<dbReference type="AlphaFoldDB" id="D5AV59"/>
<organism evidence="3 4">
    <name type="scientific">Rhodobacter capsulatus (strain ATCC BAA-309 / NBRC 16581 / SB1003)</name>
    <dbReference type="NCBI Taxonomy" id="272942"/>
    <lineage>
        <taxon>Bacteria</taxon>
        <taxon>Pseudomonadati</taxon>
        <taxon>Pseudomonadota</taxon>
        <taxon>Alphaproteobacteria</taxon>
        <taxon>Rhodobacterales</taxon>
        <taxon>Rhodobacter group</taxon>
        <taxon>Rhodobacter</taxon>
    </lineage>
</organism>
<dbReference type="KEGG" id="rcp:RCAP_rcc02111"/>
<accession>D5AV59</accession>
<dbReference type="OrthoDB" id="9981339at2"/>
<reference key="1">
    <citation type="submission" date="2008-12" db="EMBL/GenBank/DDBJ databases">
        <title>Complete genome sequence of Rhodobacter capsulatus SB1003.</title>
        <authorList>
            <person name="Strnad H."/>
            <person name="Lapidus A."/>
            <person name="Vlcek C."/>
            <person name="Ulbrich P."/>
            <person name="Paces J."/>
            <person name="Maltsev N."/>
            <person name="Kumar V."/>
            <person name="Kogan Y."/>
            <person name="Milgram A."/>
            <person name="Rebrekov D."/>
            <person name="Mazur M."/>
            <person name="Cox R."/>
            <person name="Kyrpides N."/>
            <person name="Kolar M."/>
            <person name="Sachova J."/>
            <person name="Ridl J."/>
            <person name="Ivanova N."/>
            <person name="Kapatral V."/>
            <person name="Los T."/>
            <person name="Lykidis A."/>
            <person name="Mikhailova N."/>
            <person name="Reznik G."/>
            <person name="Vasieva O."/>
            <person name="Fonstein M."/>
            <person name="Paces V."/>
            <person name="Haselkorn R."/>
        </authorList>
    </citation>
    <scope>NUCLEOTIDE SEQUENCE</scope>
    <source>
        <strain>SB1003</strain>
    </source>
</reference>
<dbReference type="RefSeq" id="WP_013067820.1">
    <property type="nucleotide sequence ID" value="NC_014034.1"/>
</dbReference>
<keyword evidence="4" id="KW-1185">Reference proteome</keyword>
<evidence type="ECO:0000256" key="2">
    <source>
        <dbReference type="SAM" id="SignalP"/>
    </source>
</evidence>
<gene>
    <name evidence="3" type="ordered locus">RCAP_rcc02111</name>
</gene>
<dbReference type="STRING" id="272942.RCAP_rcc02111"/>
<reference evidence="3 4" key="2">
    <citation type="journal article" date="2010" name="J. Bacteriol.">
        <title>Complete genome sequence of the photosynthetic purple nonsulfur bacterium Rhodobacter capsulatus SB 1003.</title>
        <authorList>
            <person name="Strnad H."/>
            <person name="Lapidus A."/>
            <person name="Paces J."/>
            <person name="Ulbrich P."/>
            <person name="Vlcek C."/>
            <person name="Paces V."/>
            <person name="Haselkorn R."/>
        </authorList>
    </citation>
    <scope>NUCLEOTIDE SEQUENCE [LARGE SCALE GENOMIC DNA]</scope>
    <source>
        <strain evidence="4">ATCC BAA-309 / NBRC 16581 / SB1003</strain>
    </source>
</reference>
<feature type="signal peptide" evidence="2">
    <location>
        <begin position="1"/>
        <end position="28"/>
    </location>
</feature>
<feature type="region of interest" description="Disordered" evidence="1">
    <location>
        <begin position="37"/>
        <end position="61"/>
    </location>
</feature>
<dbReference type="HOGENOM" id="CLU_2071259_0_0_5"/>
<evidence type="ECO:0000256" key="1">
    <source>
        <dbReference type="SAM" id="MobiDB-lite"/>
    </source>
</evidence>
<dbReference type="Proteomes" id="UP000002361">
    <property type="component" value="Chromosome"/>
</dbReference>
<dbReference type="GeneID" id="31490962"/>
<dbReference type="EMBL" id="CP001312">
    <property type="protein sequence ID" value="ADE85841.1"/>
    <property type="molecule type" value="Genomic_DNA"/>
</dbReference>
<evidence type="ECO:0000313" key="3">
    <source>
        <dbReference type="EMBL" id="ADE85841.1"/>
    </source>
</evidence>
<keyword evidence="2" id="KW-0732">Signal</keyword>
<name>D5AV59_RHOCB</name>